<feature type="transmembrane region" description="Helical" evidence="6">
    <location>
        <begin position="462"/>
        <end position="482"/>
    </location>
</feature>
<sequence length="636" mass="71569">MTDGSYSQVQQILSQQFHMPEEPIILLFENDKEMPRRTFHSLIKRTLTQIERIGGVHVSSSPLEQKEMEKGNIAYALLSVPNSIQEKRQAIKQIREAISVDRKISIKLTGKPVIQEDVNRLSKYDLKRAERIGIPIAFIILVMTLGGLLSAIIPIVAGAMTVVIAMGIMDVIGDYGGVSLSVFVYSVIPMVGMAVCIDFALLMISRFKEENRHLPANEALLITMATSGRAIVISVGCVIMALLGTLYIRMPIFNTVTLGTLVVLTVSLMINLIFVPALLYRLRKQLYSSRKDKFKQKGRSLWMAFIYFIMRWPQASAILAIIILSVSLYPVLTMQIGIPGPESLPKNNEARIASEKLAKWFESPFVSNVWIIAKDKNQEIQQDILRTLEQDSRVIHVDAVRSYVNKETTFINVWLQGNESSREVREWILERSNQFAMLGVQIGGEPKYKQEIVDEVFYRLKYVLFIVICSNWIILTIAFRSLLIPLKAIVMNLVSIFASFGILTWIFQEGKLGMETSNIAIMIPIFIFGLTFGISMDYGIFLLSRIYEGYKNSLDNEHSIREGLAVSGKIITSAAAIMIAVTAPFALAEVSGVRQLGIGIAIAIFLDATIVRMVLVPALMKWFGKWNWWSPFNKKL</sequence>
<keyword evidence="3 6" id="KW-0812">Transmembrane</keyword>
<feature type="transmembrane region" description="Helical" evidence="6">
    <location>
        <begin position="136"/>
        <end position="168"/>
    </location>
</feature>
<proteinExistence type="predicted"/>
<keyword evidence="5 6" id="KW-0472">Membrane</keyword>
<feature type="transmembrane region" description="Helical" evidence="6">
    <location>
        <begin position="180"/>
        <end position="204"/>
    </location>
</feature>
<feature type="transmembrane region" description="Helical" evidence="6">
    <location>
        <begin position="256"/>
        <end position="280"/>
    </location>
</feature>
<feature type="transmembrane region" description="Helical" evidence="6">
    <location>
        <begin position="301"/>
        <end position="324"/>
    </location>
</feature>
<accession>A0AA95F6J6</accession>
<name>A0AA95F6J6_9BACL</name>
<evidence type="ECO:0000256" key="1">
    <source>
        <dbReference type="ARBA" id="ARBA00004651"/>
    </source>
</evidence>
<dbReference type="GO" id="GO:0005886">
    <property type="term" value="C:plasma membrane"/>
    <property type="evidence" value="ECO:0007669"/>
    <property type="project" value="UniProtKB-SubCell"/>
</dbReference>
<evidence type="ECO:0000313" key="9">
    <source>
        <dbReference type="Proteomes" id="UP001178662"/>
    </source>
</evidence>
<dbReference type="AlphaFoldDB" id="A0AA95F6J6"/>
<dbReference type="Gene3D" id="1.20.1640.10">
    <property type="entry name" value="Multidrug efflux transporter AcrB transmembrane domain"/>
    <property type="match status" value="2"/>
</dbReference>
<keyword evidence="2" id="KW-1003">Cell membrane</keyword>
<feature type="transmembrane region" description="Helical" evidence="6">
    <location>
        <begin position="519"/>
        <end position="543"/>
    </location>
</feature>
<keyword evidence="9" id="KW-1185">Reference proteome</keyword>
<organism evidence="8 9">
    <name type="scientific">Candidatus Cohnella colombiensis</name>
    <dbReference type="NCBI Taxonomy" id="3121368"/>
    <lineage>
        <taxon>Bacteria</taxon>
        <taxon>Bacillati</taxon>
        <taxon>Bacillota</taxon>
        <taxon>Bacilli</taxon>
        <taxon>Bacillales</taxon>
        <taxon>Paenibacillaceae</taxon>
        <taxon>Cohnella</taxon>
    </lineage>
</organism>
<feature type="transmembrane region" description="Helical" evidence="6">
    <location>
        <begin position="489"/>
        <end position="507"/>
    </location>
</feature>
<keyword evidence="4 6" id="KW-1133">Transmembrane helix</keyword>
<feature type="transmembrane region" description="Helical" evidence="6">
    <location>
        <begin position="593"/>
        <end position="615"/>
    </location>
</feature>
<evidence type="ECO:0000256" key="4">
    <source>
        <dbReference type="ARBA" id="ARBA00022989"/>
    </source>
</evidence>
<evidence type="ECO:0000259" key="7">
    <source>
        <dbReference type="PROSITE" id="PS50156"/>
    </source>
</evidence>
<evidence type="ECO:0000256" key="5">
    <source>
        <dbReference type="ARBA" id="ARBA00023136"/>
    </source>
</evidence>
<dbReference type="InterPro" id="IPR000731">
    <property type="entry name" value="SSD"/>
</dbReference>
<feature type="transmembrane region" description="Helical" evidence="6">
    <location>
        <begin position="230"/>
        <end position="250"/>
    </location>
</feature>
<feature type="transmembrane region" description="Helical" evidence="6">
    <location>
        <begin position="564"/>
        <end position="587"/>
    </location>
</feature>
<dbReference type="SUPFAM" id="SSF82866">
    <property type="entry name" value="Multidrug efflux transporter AcrB transmembrane domain"/>
    <property type="match status" value="2"/>
</dbReference>
<gene>
    <name evidence="8" type="ORF">P0Y55_07725</name>
</gene>
<evidence type="ECO:0000256" key="6">
    <source>
        <dbReference type="SAM" id="Phobius"/>
    </source>
</evidence>
<dbReference type="Pfam" id="PF03176">
    <property type="entry name" value="MMPL"/>
    <property type="match status" value="2"/>
</dbReference>
<feature type="domain" description="SSD" evidence="7">
    <location>
        <begin position="156"/>
        <end position="281"/>
    </location>
</feature>
<dbReference type="Proteomes" id="UP001178662">
    <property type="component" value="Chromosome"/>
</dbReference>
<comment type="subcellular location">
    <subcellularLocation>
        <location evidence="1">Cell membrane</location>
        <topology evidence="1">Multi-pass membrane protein</topology>
    </subcellularLocation>
</comment>
<protein>
    <submittedName>
        <fullName evidence="8">MMPL family transporter</fullName>
    </submittedName>
</protein>
<dbReference type="PANTHER" id="PTHR33406">
    <property type="entry name" value="MEMBRANE PROTEIN MJ1562-RELATED"/>
    <property type="match status" value="1"/>
</dbReference>
<dbReference type="EMBL" id="CP119317">
    <property type="protein sequence ID" value="WEK55925.1"/>
    <property type="molecule type" value="Genomic_DNA"/>
</dbReference>
<evidence type="ECO:0000313" key="8">
    <source>
        <dbReference type="EMBL" id="WEK55925.1"/>
    </source>
</evidence>
<reference evidence="8" key="1">
    <citation type="submission" date="2023-03" db="EMBL/GenBank/DDBJ databases">
        <title>Andean soil-derived lignocellulolytic bacterial consortium as a source of novel taxa and putative plastic-active enzymes.</title>
        <authorList>
            <person name="Diaz-Garcia L."/>
            <person name="Chuvochina M."/>
            <person name="Feuerriegel G."/>
            <person name="Bunk B."/>
            <person name="Sproer C."/>
            <person name="Streit W.R."/>
            <person name="Rodriguez L.M."/>
            <person name="Overmann J."/>
            <person name="Jimenez D.J."/>
        </authorList>
    </citation>
    <scope>NUCLEOTIDE SEQUENCE</scope>
    <source>
        <strain evidence="8">MAG 2441</strain>
    </source>
</reference>
<dbReference type="PANTHER" id="PTHR33406:SF13">
    <property type="entry name" value="MEMBRANE PROTEIN YDFJ"/>
    <property type="match status" value="1"/>
</dbReference>
<dbReference type="PROSITE" id="PS50156">
    <property type="entry name" value="SSD"/>
    <property type="match status" value="1"/>
</dbReference>
<dbReference type="InterPro" id="IPR050545">
    <property type="entry name" value="Mycobact_MmpL"/>
</dbReference>
<dbReference type="InterPro" id="IPR004869">
    <property type="entry name" value="MMPL_dom"/>
</dbReference>
<evidence type="ECO:0000256" key="2">
    <source>
        <dbReference type="ARBA" id="ARBA00022475"/>
    </source>
</evidence>
<evidence type="ECO:0000256" key="3">
    <source>
        <dbReference type="ARBA" id="ARBA00022692"/>
    </source>
</evidence>